<dbReference type="AlphaFoldDB" id="C0D2L0"/>
<evidence type="ECO:0000313" key="1">
    <source>
        <dbReference type="EMBL" id="EEG54438.1"/>
    </source>
</evidence>
<sequence length="44" mass="5118">MIDADLEMGLRKFDIRKGRFYFRLTVPCSEGCCEVTSETAKRML</sequence>
<comment type="caution">
    <text evidence="1">The sequence shown here is derived from an EMBL/GenBank/DDBJ whole genome shotgun (WGS) entry which is preliminary data.</text>
</comment>
<gene>
    <name evidence="1" type="ORF">CLOSTASPAR_03499</name>
</gene>
<reference evidence="1 2" key="1">
    <citation type="submission" date="2009-01" db="EMBL/GenBank/DDBJ databases">
        <authorList>
            <person name="Fulton L."/>
            <person name="Clifton S."/>
            <person name="Fulton B."/>
            <person name="Xu J."/>
            <person name="Minx P."/>
            <person name="Pepin K.H."/>
            <person name="Johnson M."/>
            <person name="Bhonagiri V."/>
            <person name="Nash W.E."/>
            <person name="Mardis E.R."/>
            <person name="Wilson R.K."/>
        </authorList>
    </citation>
    <scope>NUCLEOTIDE SEQUENCE [LARGE SCALE GENOMIC DNA]</scope>
    <source>
        <strain evidence="1 2">DSM 15981</strain>
    </source>
</reference>
<dbReference type="EMBL" id="ACCJ01000268">
    <property type="protein sequence ID" value="EEG54438.1"/>
    <property type="molecule type" value="Genomic_DNA"/>
</dbReference>
<organism evidence="1 2">
    <name type="scientific">[Clostridium] asparagiforme DSM 15981</name>
    <dbReference type="NCBI Taxonomy" id="518636"/>
    <lineage>
        <taxon>Bacteria</taxon>
        <taxon>Bacillati</taxon>
        <taxon>Bacillota</taxon>
        <taxon>Clostridia</taxon>
        <taxon>Lachnospirales</taxon>
        <taxon>Lachnospiraceae</taxon>
        <taxon>Enterocloster</taxon>
    </lineage>
</organism>
<proteinExistence type="predicted"/>
<keyword evidence="2" id="KW-1185">Reference proteome</keyword>
<accession>C0D2L0</accession>
<dbReference type="HOGENOM" id="CLU_3214255_0_0_9"/>
<reference evidence="1 2" key="2">
    <citation type="submission" date="2009-02" db="EMBL/GenBank/DDBJ databases">
        <title>Draft genome sequence of Clostridium asparagiforme (DSM 15981).</title>
        <authorList>
            <person name="Sudarsanam P."/>
            <person name="Ley R."/>
            <person name="Guruge J."/>
            <person name="Turnbaugh P.J."/>
            <person name="Mahowald M."/>
            <person name="Liep D."/>
            <person name="Gordon J."/>
        </authorList>
    </citation>
    <scope>NUCLEOTIDE SEQUENCE [LARGE SCALE GENOMIC DNA]</scope>
    <source>
        <strain evidence="1 2">DSM 15981</strain>
    </source>
</reference>
<dbReference type="Proteomes" id="UP000004756">
    <property type="component" value="Unassembled WGS sequence"/>
</dbReference>
<name>C0D2L0_9FIRM</name>
<evidence type="ECO:0000313" key="2">
    <source>
        <dbReference type="Proteomes" id="UP000004756"/>
    </source>
</evidence>
<protein>
    <submittedName>
        <fullName evidence="1">Uncharacterized protein</fullName>
    </submittedName>
</protein>